<keyword evidence="4" id="KW-1185">Reference proteome</keyword>
<keyword evidence="2" id="KW-0732">Signal</keyword>
<proteinExistence type="predicted"/>
<evidence type="ECO:0008006" key="5">
    <source>
        <dbReference type="Google" id="ProtNLM"/>
    </source>
</evidence>
<feature type="signal peptide" evidence="2">
    <location>
        <begin position="1"/>
        <end position="18"/>
    </location>
</feature>
<evidence type="ECO:0000256" key="2">
    <source>
        <dbReference type="SAM" id="SignalP"/>
    </source>
</evidence>
<dbReference type="Proteomes" id="UP001595935">
    <property type="component" value="Unassembled WGS sequence"/>
</dbReference>
<gene>
    <name evidence="3" type="ORF">ACFO5S_08280</name>
</gene>
<reference evidence="4" key="1">
    <citation type="journal article" date="2019" name="Int. J. Syst. Evol. Microbiol.">
        <title>The Global Catalogue of Microorganisms (GCM) 10K type strain sequencing project: providing services to taxonomists for standard genome sequencing and annotation.</title>
        <authorList>
            <consortium name="The Broad Institute Genomics Platform"/>
            <consortium name="The Broad Institute Genome Sequencing Center for Infectious Disease"/>
            <person name="Wu L."/>
            <person name="Ma J."/>
        </authorList>
    </citation>
    <scope>NUCLEOTIDE SEQUENCE [LARGE SCALE GENOMIC DNA]</scope>
    <source>
        <strain evidence="4">WYCCWR 13023</strain>
    </source>
</reference>
<feature type="chain" id="PRO_5047028630" description="Cell surface protein" evidence="2">
    <location>
        <begin position="19"/>
        <end position="306"/>
    </location>
</feature>
<evidence type="ECO:0000256" key="1">
    <source>
        <dbReference type="SAM" id="Coils"/>
    </source>
</evidence>
<feature type="coiled-coil region" evidence="1">
    <location>
        <begin position="270"/>
        <end position="304"/>
    </location>
</feature>
<evidence type="ECO:0000313" key="4">
    <source>
        <dbReference type="Proteomes" id="UP001595935"/>
    </source>
</evidence>
<dbReference type="EMBL" id="JBHSGV010000003">
    <property type="protein sequence ID" value="MFC4747441.1"/>
    <property type="molecule type" value="Genomic_DNA"/>
</dbReference>
<name>A0ABV9PDZ9_9FLAO</name>
<dbReference type="RefSeq" id="WP_213257284.1">
    <property type="nucleotide sequence ID" value="NZ_JAGYWA010000003.1"/>
</dbReference>
<keyword evidence="1" id="KW-0175">Coiled coil</keyword>
<organism evidence="3 4">
    <name type="scientific">Flavobacterium branchiicola</name>
    <dbReference type="NCBI Taxonomy" id="1114875"/>
    <lineage>
        <taxon>Bacteria</taxon>
        <taxon>Pseudomonadati</taxon>
        <taxon>Bacteroidota</taxon>
        <taxon>Flavobacteriia</taxon>
        <taxon>Flavobacteriales</taxon>
        <taxon>Flavobacteriaceae</taxon>
        <taxon>Flavobacterium</taxon>
    </lineage>
</organism>
<evidence type="ECO:0000313" key="3">
    <source>
        <dbReference type="EMBL" id="MFC4747441.1"/>
    </source>
</evidence>
<protein>
    <recommendedName>
        <fullName evidence="5">Cell surface protein</fullName>
    </recommendedName>
</protein>
<comment type="caution">
    <text evidence="3">The sequence shown here is derived from an EMBL/GenBank/DDBJ whole genome shotgun (WGS) entry which is preliminary data.</text>
</comment>
<sequence>MKKIYLLITVFTSQINFAQNTYPFPANGNVGIGTANPISKLDVVGTAMFREGNSSYYSELSSDANNAYLRSYGVANSLLIYDILGKPIVMQPYMGNVGIGTFNPDAKLVVNGNAKVKENLFITGASGSYTTGDNPILYFGAVSDFAKINVPFADKMIFSSYHGYTFKTSFNGSSALPALTIDIIGNVGVGTVSPANKLDVNGTIHSKEVKVDMTGWSDFVFKKEYNLLKLEEVEKHIAEKGHLENIPSEKEVLKNGINLGEMDAKLLRKIEELTLYMIEMKKENENMKKENTEMKKDILLLKNKLH</sequence>
<accession>A0ABV9PDZ9</accession>